<dbReference type="InterPro" id="IPR054440">
    <property type="entry name" value="Gp32-like"/>
</dbReference>
<organism evidence="1">
    <name type="scientific">Pseudomonas phage Orisa02</name>
    <dbReference type="NCBI Taxonomy" id="3138543"/>
    <lineage>
        <taxon>Viruses</taxon>
    </lineage>
</organism>
<proteinExistence type="predicted"/>
<evidence type="ECO:0000313" key="1">
    <source>
        <dbReference type="EMBL" id="XAI70820.1"/>
    </source>
</evidence>
<evidence type="ECO:0008006" key="2">
    <source>
        <dbReference type="Google" id="ProtNLM"/>
    </source>
</evidence>
<reference evidence="1" key="1">
    <citation type="journal article" date="2024" name="J. Gen. Virol.">
        <title>Novel phages of Pseudomonas syringae unveil numerous potential auxiliary metabolic genes.</title>
        <authorList>
            <person name="Feltin C."/>
            <person name="Garneau J.R."/>
            <person name="Morris C.E."/>
            <person name="Berard A."/>
            <person name="Torres-Barcelo C."/>
        </authorList>
    </citation>
    <scope>NUCLEOTIDE SEQUENCE</scope>
</reference>
<dbReference type="Pfam" id="PF22764">
    <property type="entry name" value="E217_Gp32"/>
    <property type="match status" value="1"/>
</dbReference>
<accession>A0AAU6W294</accession>
<sequence>MVDRTITSADASFVISSSDFALAATILEGYGADAAFAAENQDTAELVLGVDGRMSAGWVPRMYPQVITLQADSPSLFIMEGIVAAQDAGRTVFRLNGVINLPGNKFSYTMTRGVLSSGSPMPTAQRVLKERTFTITWESILPVPIG</sequence>
<name>A0AAU6W294_9VIRU</name>
<gene>
    <name evidence="1" type="ORF">Orisa02_00019</name>
</gene>
<protein>
    <recommendedName>
        <fullName evidence="2">Tail protein</fullName>
    </recommendedName>
</protein>
<dbReference type="EMBL" id="PP179328">
    <property type="protein sequence ID" value="XAI70820.1"/>
    <property type="molecule type" value="Genomic_DNA"/>
</dbReference>